<accession>A0A1Y2HFN1</accession>
<evidence type="ECO:0000313" key="1">
    <source>
        <dbReference type="EMBL" id="ORZ32691.1"/>
    </source>
</evidence>
<keyword evidence="2" id="KW-1185">Reference proteome</keyword>
<reference evidence="1 2" key="1">
    <citation type="submission" date="2016-07" db="EMBL/GenBank/DDBJ databases">
        <title>Pervasive Adenine N6-methylation of Active Genes in Fungi.</title>
        <authorList>
            <consortium name="DOE Joint Genome Institute"/>
            <person name="Mondo S.J."/>
            <person name="Dannebaum R.O."/>
            <person name="Kuo R.C."/>
            <person name="Labutti K."/>
            <person name="Haridas S."/>
            <person name="Kuo A."/>
            <person name="Salamov A."/>
            <person name="Ahrendt S.R."/>
            <person name="Lipzen A."/>
            <person name="Sullivan W."/>
            <person name="Andreopoulos W.B."/>
            <person name="Clum A."/>
            <person name="Lindquist E."/>
            <person name="Daum C."/>
            <person name="Ramamoorthy G.K."/>
            <person name="Gryganskyi A."/>
            <person name="Culley D."/>
            <person name="Magnuson J.K."/>
            <person name="James T.Y."/>
            <person name="O'Malley M.A."/>
            <person name="Stajich J.E."/>
            <person name="Spatafora J.W."/>
            <person name="Visel A."/>
            <person name="Grigoriev I.V."/>
        </authorList>
    </citation>
    <scope>NUCLEOTIDE SEQUENCE [LARGE SCALE GENOMIC DNA]</scope>
    <source>
        <strain evidence="1 2">PL171</strain>
    </source>
</reference>
<proteinExistence type="predicted"/>
<sequence length="104" mass="11741">MSSNAFNLPLRGASTVRRVLDAIRARQHLSNSSRMSMRPSAPVGCTQRMLLRPSFVSSHPWTMCGLTSWRPRGSGTSWNRRFSTSFSCCILTTWRRVRGCGMCK</sequence>
<gene>
    <name evidence="1" type="ORF">BCR44DRAFT_1439722</name>
</gene>
<comment type="caution">
    <text evidence="1">The sequence shown here is derived from an EMBL/GenBank/DDBJ whole genome shotgun (WGS) entry which is preliminary data.</text>
</comment>
<evidence type="ECO:0000313" key="2">
    <source>
        <dbReference type="Proteomes" id="UP000193411"/>
    </source>
</evidence>
<dbReference type="Proteomes" id="UP000193411">
    <property type="component" value="Unassembled WGS sequence"/>
</dbReference>
<dbReference type="EMBL" id="MCFL01000043">
    <property type="protein sequence ID" value="ORZ32691.1"/>
    <property type="molecule type" value="Genomic_DNA"/>
</dbReference>
<organism evidence="1 2">
    <name type="scientific">Catenaria anguillulae PL171</name>
    <dbReference type="NCBI Taxonomy" id="765915"/>
    <lineage>
        <taxon>Eukaryota</taxon>
        <taxon>Fungi</taxon>
        <taxon>Fungi incertae sedis</taxon>
        <taxon>Blastocladiomycota</taxon>
        <taxon>Blastocladiomycetes</taxon>
        <taxon>Blastocladiales</taxon>
        <taxon>Catenariaceae</taxon>
        <taxon>Catenaria</taxon>
    </lineage>
</organism>
<protein>
    <submittedName>
        <fullName evidence="1">Uncharacterized protein</fullName>
    </submittedName>
</protein>
<name>A0A1Y2HFN1_9FUNG</name>
<dbReference type="AlphaFoldDB" id="A0A1Y2HFN1"/>